<sequence length="125" mass="13597">MCEEVLVVRWDLGSEGVGLLAAMSLGFGLIAHLIVGRGVTRWLWLVSAIGYFVAGIAVSEVWFGWATEEELQPNIDGLSVDEVHLVTLAGLVAALIARYVVRRKRRGGDRSGIRVRHSGRAGEDL</sequence>
<dbReference type="EMBL" id="AZYO01000137">
    <property type="protein sequence ID" value="KOS53261.1"/>
    <property type="molecule type" value="Genomic_DNA"/>
</dbReference>
<organism evidence="2 3">
    <name type="scientific">Rhodococcus rhodochrous KG-21</name>
    <dbReference type="NCBI Taxonomy" id="1441923"/>
    <lineage>
        <taxon>Bacteria</taxon>
        <taxon>Bacillati</taxon>
        <taxon>Actinomycetota</taxon>
        <taxon>Actinomycetes</taxon>
        <taxon>Mycobacteriales</taxon>
        <taxon>Nocardiaceae</taxon>
        <taxon>Rhodococcus</taxon>
    </lineage>
</organism>
<dbReference type="Proteomes" id="UP000037712">
    <property type="component" value="Unassembled WGS sequence"/>
</dbReference>
<reference evidence="3" key="2">
    <citation type="submission" date="2015-01" db="EMBL/GenBank/DDBJ databases">
        <title>Draft genome sequence of potential hydrocarbon metabolising strain of Rhodococcus rhodochrous.</title>
        <authorList>
            <person name="Aggarwal R.K."/>
            <person name="Dawar C."/>
        </authorList>
    </citation>
    <scope>NUCLEOTIDE SEQUENCE [LARGE SCALE GENOMIC DNA]</scope>
    <source>
        <strain evidence="3">KG-21</strain>
    </source>
</reference>
<dbReference type="PATRIC" id="fig|1441923.3.peg.5772"/>
<proteinExistence type="predicted"/>
<comment type="caution">
    <text evidence="2">The sequence shown here is derived from an EMBL/GenBank/DDBJ whole genome shotgun (WGS) entry which is preliminary data.</text>
</comment>
<evidence type="ECO:0000313" key="3">
    <source>
        <dbReference type="Proteomes" id="UP000037712"/>
    </source>
</evidence>
<keyword evidence="1" id="KW-0472">Membrane</keyword>
<dbReference type="AlphaFoldDB" id="A0A0M9WLB4"/>
<feature type="transmembrane region" description="Helical" evidence="1">
    <location>
        <begin position="16"/>
        <end position="35"/>
    </location>
</feature>
<dbReference type="RefSeq" id="WP_202967093.1">
    <property type="nucleotide sequence ID" value="NZ_AZYO01000137.1"/>
</dbReference>
<keyword evidence="1" id="KW-0812">Transmembrane</keyword>
<evidence type="ECO:0000256" key="1">
    <source>
        <dbReference type="SAM" id="Phobius"/>
    </source>
</evidence>
<gene>
    <name evidence="2" type="ORF">Z051_26510</name>
</gene>
<feature type="transmembrane region" description="Helical" evidence="1">
    <location>
        <begin position="42"/>
        <end position="63"/>
    </location>
</feature>
<evidence type="ECO:0000313" key="2">
    <source>
        <dbReference type="EMBL" id="KOS53261.1"/>
    </source>
</evidence>
<protein>
    <submittedName>
        <fullName evidence="2">Uncharacterized protein</fullName>
    </submittedName>
</protein>
<keyword evidence="1" id="KW-1133">Transmembrane helix</keyword>
<feature type="transmembrane region" description="Helical" evidence="1">
    <location>
        <begin position="83"/>
        <end position="101"/>
    </location>
</feature>
<accession>A0A0M9WLB4</accession>
<reference evidence="2 3" key="1">
    <citation type="journal article" date="2015" name="Genome Announc.">
        <title>Draft Genome Sequence of Rhodococcus rhodochrous Strain KG-21, a Soil Isolate from Oil Fields of Krishna-Godavari Basin, India.</title>
        <authorList>
            <person name="Dawar C."/>
            <person name="Aggarwal R.K."/>
        </authorList>
    </citation>
    <scope>NUCLEOTIDE SEQUENCE [LARGE SCALE GENOMIC DNA]</scope>
    <source>
        <strain evidence="2 3">KG-21</strain>
    </source>
</reference>
<name>A0A0M9WLB4_RHORH</name>